<dbReference type="PANTHER" id="PTHR21240">
    <property type="entry name" value="2-AMINO-3-CARBOXYLMUCONATE-6-SEMIALDEHYDE DECARBOXYLASE"/>
    <property type="match status" value="1"/>
</dbReference>
<dbReference type="RefSeq" id="WP_083272340.1">
    <property type="nucleotide sequence ID" value="NZ_CAJHKM010000002.1"/>
</dbReference>
<dbReference type="Gene3D" id="3.20.20.140">
    <property type="entry name" value="Metal-dependent hydrolases"/>
    <property type="match status" value="1"/>
</dbReference>
<dbReference type="OrthoDB" id="9777673at2"/>
<dbReference type="GO" id="GO:0016831">
    <property type="term" value="F:carboxy-lyase activity"/>
    <property type="evidence" value="ECO:0007669"/>
    <property type="project" value="InterPro"/>
</dbReference>
<proteinExistence type="predicted"/>
<reference evidence="3 4" key="1">
    <citation type="submission" date="2017-12" db="EMBL/GenBank/DDBJ databases">
        <title>Phylogenetic diversity of female urinary microbiome.</title>
        <authorList>
            <person name="Thomas-White K."/>
            <person name="Wolfe A.J."/>
        </authorList>
    </citation>
    <scope>NUCLEOTIDE SEQUENCE [LARGE SCALE GENOMIC DNA]</scope>
    <source>
        <strain evidence="3 4">UMB0139</strain>
    </source>
</reference>
<dbReference type="GO" id="GO:0019748">
    <property type="term" value="P:secondary metabolic process"/>
    <property type="evidence" value="ECO:0007669"/>
    <property type="project" value="TreeGrafter"/>
</dbReference>
<evidence type="ECO:0000313" key="3">
    <source>
        <dbReference type="EMBL" id="PKZ23459.1"/>
    </source>
</evidence>
<dbReference type="GO" id="GO:0005829">
    <property type="term" value="C:cytosol"/>
    <property type="evidence" value="ECO:0007669"/>
    <property type="project" value="TreeGrafter"/>
</dbReference>
<keyword evidence="1" id="KW-0456">Lyase</keyword>
<evidence type="ECO:0000259" key="2">
    <source>
        <dbReference type="Pfam" id="PF04909"/>
    </source>
</evidence>
<dbReference type="Proteomes" id="UP000234239">
    <property type="component" value="Unassembled WGS sequence"/>
</dbReference>
<sequence length="345" mass="38994">MKGERVGEMKLITVEEHYMSKTINDQYQALNQADLSPEQAAKASFVSNYLDRMVETGGPIVDLDQKRLAYMDQSGVSVQILSYGNNSPMDLKGEAAVDLAQQANDNLFEACQKHPDRFYGLACLPVDRPQAAAAELERTVNELGFKGALLQGTFQEEFLDAKRYDPIFAKAEALGVPLQIHPGEIKQDVLTAYYKGDWSDQVMTVLSGHGMGWHYEAGVHMLRLILSGIFDRYPKLQLVAGHWGEGLPYFLERLDENLPVDLTHLDHNIAYYLKHNFYYTPSGMFYDGPFKLCLDYFGPERIVWSVDYPYVIRDNAWDYLANFGLAQEDLEAIAYANAEKLYGIG</sequence>
<dbReference type="InterPro" id="IPR006680">
    <property type="entry name" value="Amidohydro-rel"/>
</dbReference>
<evidence type="ECO:0000256" key="1">
    <source>
        <dbReference type="ARBA" id="ARBA00023239"/>
    </source>
</evidence>
<comment type="caution">
    <text evidence="3">The sequence shown here is derived from an EMBL/GenBank/DDBJ whole genome shotgun (WGS) entry which is preliminary data.</text>
</comment>
<feature type="domain" description="Amidohydrolase-related" evidence="2">
    <location>
        <begin position="66"/>
        <end position="344"/>
    </location>
</feature>
<dbReference type="InterPro" id="IPR032465">
    <property type="entry name" value="ACMSD"/>
</dbReference>
<protein>
    <submittedName>
        <fullName evidence="3">Amidohydrolase</fullName>
    </submittedName>
</protein>
<dbReference type="SUPFAM" id="SSF51556">
    <property type="entry name" value="Metallo-dependent hydrolases"/>
    <property type="match status" value="1"/>
</dbReference>
<name>A0A2I1MTK3_9LACT</name>
<dbReference type="PANTHER" id="PTHR21240:SF30">
    <property type="entry name" value="AMIDOHYDROLASE-RELATED DOMAIN-CONTAINING PROTEIN-RELATED"/>
    <property type="match status" value="1"/>
</dbReference>
<dbReference type="EMBL" id="PKGY01000001">
    <property type="protein sequence ID" value="PKZ23459.1"/>
    <property type="molecule type" value="Genomic_DNA"/>
</dbReference>
<dbReference type="InterPro" id="IPR032466">
    <property type="entry name" value="Metal_Hydrolase"/>
</dbReference>
<keyword evidence="3" id="KW-0378">Hydrolase</keyword>
<dbReference type="Pfam" id="PF04909">
    <property type="entry name" value="Amidohydro_2"/>
    <property type="match status" value="1"/>
</dbReference>
<dbReference type="GO" id="GO:0016787">
    <property type="term" value="F:hydrolase activity"/>
    <property type="evidence" value="ECO:0007669"/>
    <property type="project" value="UniProtKB-KW"/>
</dbReference>
<accession>A0A2I1MTK3</accession>
<evidence type="ECO:0000313" key="4">
    <source>
        <dbReference type="Proteomes" id="UP000234239"/>
    </source>
</evidence>
<gene>
    <name evidence="3" type="ORF">CYJ28_02585</name>
</gene>
<organism evidence="3 4">
    <name type="scientific">Aerococcus sanguinicola</name>
    <dbReference type="NCBI Taxonomy" id="119206"/>
    <lineage>
        <taxon>Bacteria</taxon>
        <taxon>Bacillati</taxon>
        <taxon>Bacillota</taxon>
        <taxon>Bacilli</taxon>
        <taxon>Lactobacillales</taxon>
        <taxon>Aerococcaceae</taxon>
        <taxon>Aerococcus</taxon>
    </lineage>
</organism>
<dbReference type="AlphaFoldDB" id="A0A2I1MTK3"/>